<feature type="domain" description="Alpha-L-fucosidase C-terminal" evidence="9">
    <location>
        <begin position="147"/>
        <end position="225"/>
    </location>
</feature>
<dbReference type="EC" id="3.2.1.51" evidence="3"/>
<evidence type="ECO:0000256" key="4">
    <source>
        <dbReference type="ARBA" id="ARBA00022729"/>
    </source>
</evidence>
<keyword evidence="7" id="KW-1133">Transmembrane helix</keyword>
<dbReference type="GO" id="GO:0005764">
    <property type="term" value="C:lysosome"/>
    <property type="evidence" value="ECO:0007669"/>
    <property type="project" value="TreeGrafter"/>
</dbReference>
<dbReference type="EMBL" id="GEZM01013287">
    <property type="protein sequence ID" value="JAV92681.1"/>
    <property type="molecule type" value="Transcribed_RNA"/>
</dbReference>
<comment type="similarity">
    <text evidence="2">Belongs to the glycosyl hydrolase 29 family.</text>
</comment>
<comment type="function">
    <text evidence="1">Alpha-L-fucosidase is responsible for hydrolyzing the alpha-1,6-linked fucose joined to the reducing-end N-acetylglucosamine of the carbohydrate moieties of glycoproteins.</text>
</comment>
<dbReference type="PANTHER" id="PTHR10030">
    <property type="entry name" value="ALPHA-L-FUCOSIDASE"/>
    <property type="match status" value="1"/>
</dbReference>
<keyword evidence="6" id="KW-0326">Glycosidase</keyword>
<dbReference type="PRINTS" id="PR00741">
    <property type="entry name" value="GLHYDRLASE29"/>
</dbReference>
<dbReference type="Gene3D" id="2.60.40.1180">
    <property type="entry name" value="Golgi alpha-mannosidase II"/>
    <property type="match status" value="1"/>
</dbReference>
<sequence>MTVQLRIPLLSTINGEKERRVGMGVITIVAITTTLVCMLFLLAKSQIILGVLHKHKWENVMSIDKESWGYRRNGKYEDYHTVKELIHMLVETVSCGGNLLMNIGPTGDGRIPYVFQDRLLGVGQWLSVNGSAIYGTRPWIVQRDALSTVWYTASKSSVNAIVLEWPQNNTLVLRSAVSLFKEGTTVSLLGHSENLAWQHSNGHISIQFPDKATVEVSWAWVLQIQSDK</sequence>
<feature type="transmembrane region" description="Helical" evidence="7">
    <location>
        <begin position="21"/>
        <end position="43"/>
    </location>
</feature>
<dbReference type="InterPro" id="IPR000933">
    <property type="entry name" value="Glyco_hydro_29"/>
</dbReference>
<evidence type="ECO:0000256" key="5">
    <source>
        <dbReference type="ARBA" id="ARBA00022801"/>
    </source>
</evidence>
<evidence type="ECO:0000256" key="7">
    <source>
        <dbReference type="SAM" id="Phobius"/>
    </source>
</evidence>
<dbReference type="Pfam" id="PF16757">
    <property type="entry name" value="Fucosidase_C"/>
    <property type="match status" value="1"/>
</dbReference>
<keyword evidence="7" id="KW-0812">Transmembrane</keyword>
<evidence type="ECO:0000259" key="8">
    <source>
        <dbReference type="Pfam" id="PF01120"/>
    </source>
</evidence>
<dbReference type="SUPFAM" id="SSF51445">
    <property type="entry name" value="(Trans)glycosidases"/>
    <property type="match status" value="1"/>
</dbReference>
<dbReference type="InterPro" id="IPR057739">
    <property type="entry name" value="Glyco_hydro_29_N"/>
</dbReference>
<evidence type="ECO:0000256" key="6">
    <source>
        <dbReference type="ARBA" id="ARBA00023295"/>
    </source>
</evidence>
<keyword evidence="7" id="KW-0472">Membrane</keyword>
<reference evidence="10" key="1">
    <citation type="journal article" date="2016" name="Sci. Rep.">
        <title>Molecular characterization of firefly nuptial gifts: a multi-omics approach sheds light on postcopulatory sexual selection.</title>
        <authorList>
            <person name="Al-Wathiqui N."/>
            <person name="Fallon T.R."/>
            <person name="South A."/>
            <person name="Weng J.K."/>
            <person name="Lewis S.M."/>
        </authorList>
    </citation>
    <scope>NUCLEOTIDE SEQUENCE</scope>
</reference>
<dbReference type="InterPro" id="IPR017853">
    <property type="entry name" value="GH"/>
</dbReference>
<dbReference type="GO" id="GO:0004560">
    <property type="term" value="F:alpha-L-fucosidase activity"/>
    <property type="evidence" value="ECO:0007669"/>
    <property type="project" value="UniProtKB-EC"/>
</dbReference>
<dbReference type="InterPro" id="IPR016286">
    <property type="entry name" value="FUC_metazoa-typ"/>
</dbReference>
<name>A0A1Y1N8V5_PHOPY</name>
<protein>
    <recommendedName>
        <fullName evidence="3">alpha-L-fucosidase</fullName>
        <ecNumber evidence="3">3.2.1.51</ecNumber>
    </recommendedName>
</protein>
<feature type="domain" description="Glycoside hydrolase family 29 N-terminal" evidence="8">
    <location>
        <begin position="47"/>
        <end position="130"/>
    </location>
</feature>
<dbReference type="InterPro" id="IPR013780">
    <property type="entry name" value="Glyco_hydro_b"/>
</dbReference>
<dbReference type="Gene3D" id="3.20.20.80">
    <property type="entry name" value="Glycosidases"/>
    <property type="match status" value="1"/>
</dbReference>
<dbReference type="GO" id="GO:0016139">
    <property type="term" value="P:glycoside catabolic process"/>
    <property type="evidence" value="ECO:0007669"/>
    <property type="project" value="TreeGrafter"/>
</dbReference>
<evidence type="ECO:0000256" key="2">
    <source>
        <dbReference type="ARBA" id="ARBA00007951"/>
    </source>
</evidence>
<dbReference type="Pfam" id="PF01120">
    <property type="entry name" value="Alpha_L_fucos"/>
    <property type="match status" value="1"/>
</dbReference>
<dbReference type="SMART" id="SM00812">
    <property type="entry name" value="Alpha_L_fucos"/>
    <property type="match status" value="1"/>
</dbReference>
<dbReference type="AlphaFoldDB" id="A0A1Y1N8V5"/>
<keyword evidence="5" id="KW-0378">Hydrolase</keyword>
<dbReference type="PANTHER" id="PTHR10030:SF37">
    <property type="entry name" value="ALPHA-L-FUCOSIDASE-RELATED"/>
    <property type="match status" value="1"/>
</dbReference>
<evidence type="ECO:0000256" key="3">
    <source>
        <dbReference type="ARBA" id="ARBA00012662"/>
    </source>
</evidence>
<keyword evidence="4" id="KW-0732">Signal</keyword>
<evidence type="ECO:0000256" key="1">
    <source>
        <dbReference type="ARBA" id="ARBA00004071"/>
    </source>
</evidence>
<dbReference type="InterPro" id="IPR031919">
    <property type="entry name" value="Fucosidase_C"/>
</dbReference>
<evidence type="ECO:0000259" key="9">
    <source>
        <dbReference type="Pfam" id="PF16757"/>
    </source>
</evidence>
<organism evidence="10">
    <name type="scientific">Photinus pyralis</name>
    <name type="common">Common eastern firefly</name>
    <name type="synonym">Lampyris pyralis</name>
    <dbReference type="NCBI Taxonomy" id="7054"/>
    <lineage>
        <taxon>Eukaryota</taxon>
        <taxon>Metazoa</taxon>
        <taxon>Ecdysozoa</taxon>
        <taxon>Arthropoda</taxon>
        <taxon>Hexapoda</taxon>
        <taxon>Insecta</taxon>
        <taxon>Pterygota</taxon>
        <taxon>Neoptera</taxon>
        <taxon>Endopterygota</taxon>
        <taxon>Coleoptera</taxon>
        <taxon>Polyphaga</taxon>
        <taxon>Elateriformia</taxon>
        <taxon>Elateroidea</taxon>
        <taxon>Lampyridae</taxon>
        <taxon>Lampyrinae</taxon>
        <taxon>Photinus</taxon>
    </lineage>
</organism>
<accession>A0A1Y1N8V5</accession>
<dbReference type="EMBL" id="GEZM01013285">
    <property type="protein sequence ID" value="JAV92686.1"/>
    <property type="molecule type" value="Transcribed_RNA"/>
</dbReference>
<evidence type="ECO:0000313" key="10">
    <source>
        <dbReference type="EMBL" id="JAV92686.1"/>
    </source>
</evidence>
<dbReference type="GO" id="GO:0006004">
    <property type="term" value="P:fucose metabolic process"/>
    <property type="evidence" value="ECO:0007669"/>
    <property type="project" value="InterPro"/>
</dbReference>
<proteinExistence type="inferred from homology"/>